<evidence type="ECO:0000256" key="2">
    <source>
        <dbReference type="ARBA" id="ARBA00022692"/>
    </source>
</evidence>
<dbReference type="PANTHER" id="PTHR31851">
    <property type="entry name" value="FE(2+)/MN(2+) TRANSPORTER PCL1"/>
    <property type="match status" value="1"/>
</dbReference>
<feature type="region of interest" description="Disordered" evidence="5">
    <location>
        <begin position="1"/>
        <end position="29"/>
    </location>
</feature>
<feature type="transmembrane region" description="Helical" evidence="6">
    <location>
        <begin position="167"/>
        <end position="189"/>
    </location>
</feature>
<evidence type="ECO:0000256" key="4">
    <source>
        <dbReference type="ARBA" id="ARBA00023136"/>
    </source>
</evidence>
<keyword evidence="4 6" id="KW-0472">Membrane</keyword>
<evidence type="ECO:0000313" key="9">
    <source>
        <dbReference type="Proteomes" id="UP000306740"/>
    </source>
</evidence>
<dbReference type="EMBL" id="VDFR01000211">
    <property type="protein sequence ID" value="TNC30783.1"/>
    <property type="molecule type" value="Genomic_DNA"/>
</dbReference>
<dbReference type="GO" id="GO:0005384">
    <property type="term" value="F:manganese ion transmembrane transporter activity"/>
    <property type="evidence" value="ECO:0007669"/>
    <property type="project" value="InterPro"/>
</dbReference>
<keyword evidence="3 6" id="KW-1133">Transmembrane helix</keyword>
<organism evidence="7 9">
    <name type="scientific">Mumia zhuanghuii</name>
    <dbReference type="NCBI Taxonomy" id="2585211"/>
    <lineage>
        <taxon>Bacteria</taxon>
        <taxon>Bacillati</taxon>
        <taxon>Actinomycetota</taxon>
        <taxon>Actinomycetes</taxon>
        <taxon>Propionibacteriales</taxon>
        <taxon>Nocardioidaceae</taxon>
        <taxon>Mumia</taxon>
    </lineage>
</organism>
<keyword evidence="2 6" id="KW-0812">Transmembrane</keyword>
<dbReference type="Pfam" id="PF01988">
    <property type="entry name" value="VIT1"/>
    <property type="match status" value="1"/>
</dbReference>
<dbReference type="RefSeq" id="WP_139106774.1">
    <property type="nucleotide sequence ID" value="NZ_VDFR01000125.1"/>
</dbReference>
<name>A0A5C4MBM6_9ACTN</name>
<feature type="transmembrane region" description="Helical" evidence="6">
    <location>
        <begin position="228"/>
        <end position="248"/>
    </location>
</feature>
<evidence type="ECO:0000313" key="7">
    <source>
        <dbReference type="EMBL" id="TNC30783.1"/>
    </source>
</evidence>
<dbReference type="Proteomes" id="UP000306740">
    <property type="component" value="Unassembled WGS sequence"/>
</dbReference>
<evidence type="ECO:0000256" key="3">
    <source>
        <dbReference type="ARBA" id="ARBA00022989"/>
    </source>
</evidence>
<proteinExistence type="predicted"/>
<evidence type="ECO:0008006" key="10">
    <source>
        <dbReference type="Google" id="ProtNLM"/>
    </source>
</evidence>
<feature type="transmembrane region" description="Helical" evidence="6">
    <location>
        <begin position="195"/>
        <end position="216"/>
    </location>
</feature>
<dbReference type="OrthoDB" id="9789677at2"/>
<dbReference type="GO" id="GO:0012505">
    <property type="term" value="C:endomembrane system"/>
    <property type="evidence" value="ECO:0007669"/>
    <property type="project" value="UniProtKB-SubCell"/>
</dbReference>
<protein>
    <recommendedName>
        <fullName evidence="10">VIT family protein</fullName>
    </recommendedName>
</protein>
<gene>
    <name evidence="8" type="ORF">FHE65_24795</name>
    <name evidence="7" type="ORF">FHE65_32525</name>
</gene>
<dbReference type="GO" id="GO:0030026">
    <property type="term" value="P:intracellular manganese ion homeostasis"/>
    <property type="evidence" value="ECO:0007669"/>
    <property type="project" value="InterPro"/>
</dbReference>
<evidence type="ECO:0000256" key="1">
    <source>
        <dbReference type="ARBA" id="ARBA00004127"/>
    </source>
</evidence>
<dbReference type="AlphaFoldDB" id="A0A5C4MBM6"/>
<evidence type="ECO:0000256" key="5">
    <source>
        <dbReference type="SAM" id="MobiDB-lite"/>
    </source>
</evidence>
<dbReference type="EMBL" id="VDFR01000125">
    <property type="protein sequence ID" value="TNC37868.1"/>
    <property type="molecule type" value="Genomic_DNA"/>
</dbReference>
<evidence type="ECO:0000313" key="8">
    <source>
        <dbReference type="EMBL" id="TNC37868.1"/>
    </source>
</evidence>
<sequence>MTEAAAPDESSGERYPLPDPSTIGKEHPDVTGGWLRPSVFGASDGLVSNFALIMGMAGGTTDPKPVIIAGVAGLAAGAFSMAVGEYTSVASQAEFARAEVKRERREILRHDAQEQAELASMFVAKGVEESVAREVAHQIHSDPDNALRVHAREELGVDTDDLPSPMLAAVSSFLSFAVGALIPLLPLVFGITSMVPTVGVSLLALFGTGALVTAITDRPWWFGGLRQMLLGSAAAGLTFLVGSLVGGVGI</sequence>
<evidence type="ECO:0000256" key="6">
    <source>
        <dbReference type="SAM" id="Phobius"/>
    </source>
</evidence>
<dbReference type="InterPro" id="IPR008217">
    <property type="entry name" value="Ccc1_fam"/>
</dbReference>
<comment type="subcellular location">
    <subcellularLocation>
        <location evidence="1">Endomembrane system</location>
        <topology evidence="1">Multi-pass membrane protein</topology>
    </subcellularLocation>
</comment>
<reference evidence="7 9" key="1">
    <citation type="submission" date="2019-05" db="EMBL/GenBank/DDBJ databases">
        <title>Mumia sp. nov., isolated from the intestinal contents of plateau pika (Ochotona curzoniae) in the Qinghai-Tibet plateau of China.</title>
        <authorList>
            <person name="Tian Z."/>
        </authorList>
    </citation>
    <scope>NUCLEOTIDE SEQUENCE [LARGE SCALE GENOMIC DNA]</scope>
    <source>
        <strain evidence="9">527</strain>
        <strain evidence="7">Z527</strain>
    </source>
</reference>
<comment type="caution">
    <text evidence="7">The sequence shown here is derived from an EMBL/GenBank/DDBJ whole genome shotgun (WGS) entry which is preliminary data.</text>
</comment>
<accession>A0A5C4MBM6</accession>